<dbReference type="PRINTS" id="PR00032">
    <property type="entry name" value="HTHARAC"/>
</dbReference>
<keyword evidence="1" id="KW-0805">Transcription regulation</keyword>
<dbReference type="Pfam" id="PF02311">
    <property type="entry name" value="AraC_binding"/>
    <property type="match status" value="1"/>
</dbReference>
<dbReference type="PROSITE" id="PS00041">
    <property type="entry name" value="HTH_ARAC_FAMILY_1"/>
    <property type="match status" value="1"/>
</dbReference>
<dbReference type="PANTHER" id="PTHR46796">
    <property type="entry name" value="HTH-TYPE TRANSCRIPTIONAL ACTIVATOR RHAS-RELATED"/>
    <property type="match status" value="1"/>
</dbReference>
<reference evidence="6 7" key="1">
    <citation type="submission" date="2017-04" db="EMBL/GenBank/DDBJ databases">
        <authorList>
            <person name="Afonso C.L."/>
            <person name="Miller P.J."/>
            <person name="Scott M.A."/>
            <person name="Spackman E."/>
            <person name="Goraichik I."/>
            <person name="Dimitrov K.M."/>
            <person name="Suarez D.L."/>
            <person name="Swayne D.E."/>
        </authorList>
    </citation>
    <scope>NUCLEOTIDE SEQUENCE [LARGE SCALE GENOMIC DNA]</scope>
    <source>
        <strain evidence="6 7">DSM 5090</strain>
    </source>
</reference>
<dbReference type="InterPro" id="IPR050204">
    <property type="entry name" value="AraC_XylS_family_regulators"/>
</dbReference>
<keyword evidence="3" id="KW-0010">Activator</keyword>
<dbReference type="InterPro" id="IPR018060">
    <property type="entry name" value="HTH_AraC"/>
</dbReference>
<organism evidence="6 7">
    <name type="scientific">Sporomusa malonica</name>
    <dbReference type="NCBI Taxonomy" id="112901"/>
    <lineage>
        <taxon>Bacteria</taxon>
        <taxon>Bacillati</taxon>
        <taxon>Bacillota</taxon>
        <taxon>Negativicutes</taxon>
        <taxon>Selenomonadales</taxon>
        <taxon>Sporomusaceae</taxon>
        <taxon>Sporomusa</taxon>
    </lineage>
</organism>
<name>A0A1W1ZLS8_9FIRM</name>
<dbReference type="SMART" id="SM00342">
    <property type="entry name" value="HTH_ARAC"/>
    <property type="match status" value="1"/>
</dbReference>
<evidence type="ECO:0000313" key="7">
    <source>
        <dbReference type="Proteomes" id="UP000192738"/>
    </source>
</evidence>
<evidence type="ECO:0000259" key="5">
    <source>
        <dbReference type="PROSITE" id="PS01124"/>
    </source>
</evidence>
<dbReference type="Proteomes" id="UP000192738">
    <property type="component" value="Unassembled WGS sequence"/>
</dbReference>
<dbReference type="InterPro" id="IPR018062">
    <property type="entry name" value="HTH_AraC-typ_CS"/>
</dbReference>
<feature type="domain" description="HTH araC/xylS-type" evidence="5">
    <location>
        <begin position="174"/>
        <end position="271"/>
    </location>
</feature>
<accession>A0A1W1ZLS8</accession>
<dbReference type="InterPro" id="IPR020449">
    <property type="entry name" value="Tscrpt_reg_AraC-type_HTH"/>
</dbReference>
<dbReference type="Pfam" id="PF12833">
    <property type="entry name" value="HTH_18"/>
    <property type="match status" value="1"/>
</dbReference>
<dbReference type="PANTHER" id="PTHR46796:SF2">
    <property type="entry name" value="TRANSCRIPTIONAL REGULATORY PROTEIN"/>
    <property type="match status" value="1"/>
</dbReference>
<dbReference type="SUPFAM" id="SSF46689">
    <property type="entry name" value="Homeodomain-like"/>
    <property type="match status" value="2"/>
</dbReference>
<sequence>MPMKQLSGRIHFYDFRKTFGLELIRGRHVRHNFSRHTHRTLCIGVVELGVRFILCRGERYEVIPGQVFVIPPDEAHSCGSGGEPHTYHLFLITSDLLNMILPKNEKDSYIIKNLVFDDRRQFAQLLNLYTVLTSTETSFCKQSALISTIGEVVEYCADIAEDLRISNNQYDSVKRAQNFIETHYEDSFSLGDIARSAYLSPYYLIRVFNQVIGIPPHIYQQQVRIRHAKGMLAHGISISEVAFKTGFSDQSHFSNTFKKLVGITPGEFIKSI</sequence>
<keyword evidence="4" id="KW-0804">Transcription</keyword>
<dbReference type="AlphaFoldDB" id="A0A1W1ZLS8"/>
<dbReference type="Gene3D" id="1.10.10.60">
    <property type="entry name" value="Homeodomain-like"/>
    <property type="match status" value="2"/>
</dbReference>
<proteinExistence type="predicted"/>
<evidence type="ECO:0000256" key="2">
    <source>
        <dbReference type="ARBA" id="ARBA00023125"/>
    </source>
</evidence>
<evidence type="ECO:0000256" key="4">
    <source>
        <dbReference type="ARBA" id="ARBA00023163"/>
    </source>
</evidence>
<dbReference type="PROSITE" id="PS01124">
    <property type="entry name" value="HTH_ARAC_FAMILY_2"/>
    <property type="match status" value="1"/>
</dbReference>
<dbReference type="InterPro" id="IPR037923">
    <property type="entry name" value="HTH-like"/>
</dbReference>
<dbReference type="GO" id="GO:0043565">
    <property type="term" value="F:sequence-specific DNA binding"/>
    <property type="evidence" value="ECO:0007669"/>
    <property type="project" value="InterPro"/>
</dbReference>
<keyword evidence="2 6" id="KW-0238">DNA-binding</keyword>
<evidence type="ECO:0000256" key="1">
    <source>
        <dbReference type="ARBA" id="ARBA00023015"/>
    </source>
</evidence>
<dbReference type="InterPro" id="IPR009057">
    <property type="entry name" value="Homeodomain-like_sf"/>
</dbReference>
<dbReference type="GO" id="GO:0003700">
    <property type="term" value="F:DNA-binding transcription factor activity"/>
    <property type="evidence" value="ECO:0007669"/>
    <property type="project" value="InterPro"/>
</dbReference>
<evidence type="ECO:0000313" key="6">
    <source>
        <dbReference type="EMBL" id="SMC49203.1"/>
    </source>
</evidence>
<dbReference type="STRING" id="112901.SAMN04488500_10440"/>
<dbReference type="SUPFAM" id="SSF51215">
    <property type="entry name" value="Regulatory protein AraC"/>
    <property type="match status" value="1"/>
</dbReference>
<dbReference type="OrthoDB" id="182534at2"/>
<keyword evidence="7" id="KW-1185">Reference proteome</keyword>
<protein>
    <submittedName>
        <fullName evidence="6">AraC-type DNA-binding protein</fullName>
    </submittedName>
</protein>
<gene>
    <name evidence="6" type="ORF">SAMN04488500_10440</name>
</gene>
<dbReference type="EMBL" id="FWXI01000004">
    <property type="protein sequence ID" value="SMC49203.1"/>
    <property type="molecule type" value="Genomic_DNA"/>
</dbReference>
<dbReference type="InterPro" id="IPR003313">
    <property type="entry name" value="AraC-bd"/>
</dbReference>
<evidence type="ECO:0000256" key="3">
    <source>
        <dbReference type="ARBA" id="ARBA00023159"/>
    </source>
</evidence>